<name>A0A6P5Z931_DURZI</name>
<dbReference type="PANTHER" id="PTHR24559">
    <property type="entry name" value="TRANSPOSON TY3-I GAG-POL POLYPROTEIN"/>
    <property type="match status" value="1"/>
</dbReference>
<dbReference type="Pfam" id="PF00078">
    <property type="entry name" value="RVT_1"/>
    <property type="match status" value="1"/>
</dbReference>
<organism evidence="2 3">
    <name type="scientific">Durio zibethinus</name>
    <name type="common">Durian</name>
    <dbReference type="NCBI Taxonomy" id="66656"/>
    <lineage>
        <taxon>Eukaryota</taxon>
        <taxon>Viridiplantae</taxon>
        <taxon>Streptophyta</taxon>
        <taxon>Embryophyta</taxon>
        <taxon>Tracheophyta</taxon>
        <taxon>Spermatophyta</taxon>
        <taxon>Magnoliopsida</taxon>
        <taxon>eudicotyledons</taxon>
        <taxon>Gunneridae</taxon>
        <taxon>Pentapetalae</taxon>
        <taxon>rosids</taxon>
        <taxon>malvids</taxon>
        <taxon>Malvales</taxon>
        <taxon>Malvaceae</taxon>
        <taxon>Helicteroideae</taxon>
        <taxon>Durio</taxon>
    </lineage>
</organism>
<accession>A0A6P5Z931</accession>
<protein>
    <submittedName>
        <fullName evidence="3">Uncharacterized protein LOC111298795</fullName>
    </submittedName>
</protein>
<evidence type="ECO:0000313" key="3">
    <source>
        <dbReference type="RefSeq" id="XP_022749259.1"/>
    </source>
</evidence>
<feature type="domain" description="Reverse transcriptase" evidence="1">
    <location>
        <begin position="1"/>
        <end position="56"/>
    </location>
</feature>
<dbReference type="InterPro" id="IPR053134">
    <property type="entry name" value="RNA-dir_DNA_polymerase"/>
</dbReference>
<proteinExistence type="predicted"/>
<dbReference type="Gene3D" id="3.30.70.270">
    <property type="match status" value="1"/>
</dbReference>
<dbReference type="GeneID" id="111298795"/>
<dbReference type="InterPro" id="IPR043502">
    <property type="entry name" value="DNA/RNA_pol_sf"/>
</dbReference>
<keyword evidence="2" id="KW-1185">Reference proteome</keyword>
<gene>
    <name evidence="3" type="primary">LOC111298795</name>
</gene>
<dbReference type="RefSeq" id="XP_022749259.1">
    <property type="nucleotide sequence ID" value="XM_022893524.1"/>
</dbReference>
<dbReference type="KEGG" id="dzi:111298795"/>
<evidence type="ECO:0000259" key="1">
    <source>
        <dbReference type="Pfam" id="PF00078"/>
    </source>
</evidence>
<dbReference type="PANTHER" id="PTHR24559:SF436">
    <property type="entry name" value="RNA-DIRECTED DNA POLYMERASE HOMOLOG"/>
    <property type="match status" value="1"/>
</dbReference>
<evidence type="ECO:0000313" key="2">
    <source>
        <dbReference type="Proteomes" id="UP000515121"/>
    </source>
</evidence>
<reference evidence="3" key="1">
    <citation type="submission" date="2025-08" db="UniProtKB">
        <authorList>
            <consortium name="RefSeq"/>
        </authorList>
    </citation>
    <scope>IDENTIFICATION</scope>
    <source>
        <tissue evidence="3">Fruit stalk</tissue>
    </source>
</reference>
<dbReference type="SUPFAM" id="SSF56672">
    <property type="entry name" value="DNA/RNA polymerases"/>
    <property type="match status" value="1"/>
</dbReference>
<dbReference type="Proteomes" id="UP000515121">
    <property type="component" value="Unplaced"/>
</dbReference>
<dbReference type="InterPro" id="IPR043128">
    <property type="entry name" value="Rev_trsase/Diguanyl_cyclase"/>
</dbReference>
<dbReference type="OrthoDB" id="999584at2759"/>
<dbReference type="AlphaFoldDB" id="A0A6P5Z931"/>
<dbReference type="InterPro" id="IPR000477">
    <property type="entry name" value="RT_dom"/>
</dbReference>
<sequence length="145" mass="16973">MPFGLTNVPTTFCMLINKVLQLFLDCFVMVYVDDIAIYNQTLMEHVDHLKHVFELLWLKQVVIEKPVLALPDHAKSYEHGKLYREVMQEYHDSTYASHPKPHLRDDVKAYVKTYHVCQQDKIELKPLAGLLKPFPIPKQPWKASL</sequence>